<reference evidence="4 5" key="1">
    <citation type="journal article" date="2018" name="New Phytol.">
        <title>Comparative genomics and transcriptomics depict ericoid mycorrhizal fungi as versatile saprotrophs and plant mutualists.</title>
        <authorList>
            <person name="Martino E."/>
            <person name="Morin E."/>
            <person name="Grelet G.A."/>
            <person name="Kuo A."/>
            <person name="Kohler A."/>
            <person name="Daghino S."/>
            <person name="Barry K.W."/>
            <person name="Cichocki N."/>
            <person name="Clum A."/>
            <person name="Dockter R.B."/>
            <person name="Hainaut M."/>
            <person name="Kuo R.C."/>
            <person name="LaButti K."/>
            <person name="Lindahl B.D."/>
            <person name="Lindquist E.A."/>
            <person name="Lipzen A."/>
            <person name="Khouja H.R."/>
            <person name="Magnuson J."/>
            <person name="Murat C."/>
            <person name="Ohm R.A."/>
            <person name="Singer S.W."/>
            <person name="Spatafora J.W."/>
            <person name="Wang M."/>
            <person name="Veneault-Fourrey C."/>
            <person name="Henrissat B."/>
            <person name="Grigoriev I.V."/>
            <person name="Martin F.M."/>
            <person name="Perotto S."/>
        </authorList>
    </citation>
    <scope>NUCLEOTIDE SEQUENCE [LARGE SCALE GENOMIC DNA]</scope>
    <source>
        <strain evidence="4 5">ATCC 22711</strain>
    </source>
</reference>
<name>A0A2T3BDE9_AMORE</name>
<dbReference type="STRING" id="857342.A0A2T3BDE9"/>
<dbReference type="AlphaFoldDB" id="A0A2T3BDE9"/>
<gene>
    <name evidence="4" type="ORF">M430DRAFT_112034</name>
</gene>
<accession>A0A2T3BDE9</accession>
<dbReference type="Pfam" id="PF00465">
    <property type="entry name" value="Fe-ADH"/>
    <property type="match status" value="1"/>
</dbReference>
<dbReference type="InterPro" id="IPR039697">
    <property type="entry name" value="Alcohol_dehydrogenase_Fe"/>
</dbReference>
<evidence type="ECO:0000256" key="1">
    <source>
        <dbReference type="ARBA" id="ARBA00023002"/>
    </source>
</evidence>
<evidence type="ECO:0000313" key="5">
    <source>
        <dbReference type="Proteomes" id="UP000241818"/>
    </source>
</evidence>
<dbReference type="OrthoDB" id="339764at2759"/>
<protein>
    <submittedName>
        <fullName evidence="4">Uncharacterized protein</fullName>
    </submittedName>
</protein>
<dbReference type="CDD" id="cd08192">
    <property type="entry name" value="MAR-like"/>
    <property type="match status" value="1"/>
</dbReference>
<evidence type="ECO:0000259" key="3">
    <source>
        <dbReference type="Pfam" id="PF25137"/>
    </source>
</evidence>
<dbReference type="EMBL" id="KZ679006">
    <property type="protein sequence ID" value="PSS27358.1"/>
    <property type="molecule type" value="Genomic_DNA"/>
</dbReference>
<keyword evidence="1" id="KW-0560">Oxidoreductase</keyword>
<dbReference type="GO" id="GO:0046872">
    <property type="term" value="F:metal ion binding"/>
    <property type="evidence" value="ECO:0007669"/>
    <property type="project" value="InterPro"/>
</dbReference>
<organism evidence="4 5">
    <name type="scientific">Amorphotheca resinae ATCC 22711</name>
    <dbReference type="NCBI Taxonomy" id="857342"/>
    <lineage>
        <taxon>Eukaryota</taxon>
        <taxon>Fungi</taxon>
        <taxon>Dikarya</taxon>
        <taxon>Ascomycota</taxon>
        <taxon>Pezizomycotina</taxon>
        <taxon>Leotiomycetes</taxon>
        <taxon>Helotiales</taxon>
        <taxon>Amorphothecaceae</taxon>
        <taxon>Amorphotheca</taxon>
    </lineage>
</organism>
<dbReference type="InterPro" id="IPR056798">
    <property type="entry name" value="ADH_Fe_C"/>
</dbReference>
<dbReference type="InterPro" id="IPR001670">
    <property type="entry name" value="ADH_Fe/GldA"/>
</dbReference>
<sequence>MAAPGETYHPAFPYQSKPHISTGLPFPVTCAHHISNTYHASRAYIIVSNSISQTAAFADLQKALGDRIVGVRKGIKPHTPWDDVLEIIQDVRDKAADIIITLGAGSLTDGAKLISYALANNVSNHDDLSRLTSEAHPKDPKPCAIPIINIPTSLSGGEYSAFAGATDTRTMHKAGFAHPSMGADLIVLDPALSVSTPARIWLSSGMRAVDHCVEGLCSMSGKAGEESRAGFAAGLKLLVPNLLVTKEKWGDEQARLKEMMGVVEAMKALGLGVPMGASHGIGHQLGPLGVGHGETSCIMLPAVLKFNVRHGDEKVRGLQQKVLDILWGEETVAEVLTRRGLEKSTADAGDVVGAVVSELGLPRTLSEVGVGREKLDALADNCLKDPWLKTNPVPVVEKKQVLEILDMVAGDGKPSL</sequence>
<dbReference type="PANTHER" id="PTHR11496:SF107">
    <property type="entry name" value="ALCOHOL DEHYDROGENASE, PUTATIVE (AFU_ORTHOLOGUE AFUA_1G06800)-RELATED"/>
    <property type="match status" value="1"/>
</dbReference>
<feature type="domain" description="Alcohol dehydrogenase iron-type/glycerol dehydrogenase GldA" evidence="2">
    <location>
        <begin position="38"/>
        <end position="190"/>
    </location>
</feature>
<dbReference type="GO" id="GO:0005739">
    <property type="term" value="C:mitochondrion"/>
    <property type="evidence" value="ECO:0007669"/>
    <property type="project" value="TreeGrafter"/>
</dbReference>
<dbReference type="RefSeq" id="XP_024724883.1">
    <property type="nucleotide sequence ID" value="XM_024861459.1"/>
</dbReference>
<dbReference type="Gene3D" id="3.40.50.1970">
    <property type="match status" value="1"/>
</dbReference>
<dbReference type="Gene3D" id="1.20.1090.10">
    <property type="entry name" value="Dehydroquinate synthase-like - alpha domain"/>
    <property type="match status" value="1"/>
</dbReference>
<dbReference type="GO" id="GO:0004022">
    <property type="term" value="F:alcohol dehydrogenase (NAD+) activity"/>
    <property type="evidence" value="ECO:0007669"/>
    <property type="project" value="TreeGrafter"/>
</dbReference>
<dbReference type="Proteomes" id="UP000241818">
    <property type="component" value="Unassembled WGS sequence"/>
</dbReference>
<evidence type="ECO:0000259" key="2">
    <source>
        <dbReference type="Pfam" id="PF00465"/>
    </source>
</evidence>
<dbReference type="InParanoid" id="A0A2T3BDE9"/>
<dbReference type="PANTHER" id="PTHR11496">
    <property type="entry name" value="ALCOHOL DEHYDROGENASE"/>
    <property type="match status" value="1"/>
</dbReference>
<feature type="domain" description="Fe-containing alcohol dehydrogenase-like C-terminal" evidence="3">
    <location>
        <begin position="203"/>
        <end position="406"/>
    </location>
</feature>
<dbReference type="SUPFAM" id="SSF56796">
    <property type="entry name" value="Dehydroquinate synthase-like"/>
    <property type="match status" value="1"/>
</dbReference>
<dbReference type="GeneID" id="36569540"/>
<evidence type="ECO:0000313" key="4">
    <source>
        <dbReference type="EMBL" id="PSS27358.1"/>
    </source>
</evidence>
<proteinExistence type="predicted"/>
<dbReference type="Pfam" id="PF25137">
    <property type="entry name" value="ADH_Fe_C"/>
    <property type="match status" value="1"/>
</dbReference>
<keyword evidence="5" id="KW-1185">Reference proteome</keyword>